<dbReference type="SUPFAM" id="SSF110296">
    <property type="entry name" value="Oligoxyloglucan reducing end-specific cellobiohydrolase"/>
    <property type="match status" value="1"/>
</dbReference>
<dbReference type="EMBL" id="UINC01153002">
    <property type="protein sequence ID" value="SVD47471.1"/>
    <property type="molecule type" value="Genomic_DNA"/>
</dbReference>
<organism evidence="1">
    <name type="scientific">marine metagenome</name>
    <dbReference type="NCBI Taxonomy" id="408172"/>
    <lineage>
        <taxon>unclassified sequences</taxon>
        <taxon>metagenomes</taxon>
        <taxon>ecological metagenomes</taxon>
    </lineage>
</organism>
<proteinExistence type="predicted"/>
<evidence type="ECO:0000313" key="1">
    <source>
        <dbReference type="EMBL" id="SVD47471.1"/>
    </source>
</evidence>
<evidence type="ECO:0008006" key="2">
    <source>
        <dbReference type="Google" id="ProtNLM"/>
    </source>
</evidence>
<dbReference type="PROSITE" id="PS51257">
    <property type="entry name" value="PROKAR_LIPOPROTEIN"/>
    <property type="match status" value="1"/>
</dbReference>
<gene>
    <name evidence="1" type="ORF">METZ01_LOCUS400325</name>
</gene>
<reference evidence="1" key="1">
    <citation type="submission" date="2018-05" db="EMBL/GenBank/DDBJ databases">
        <authorList>
            <person name="Lanie J.A."/>
            <person name="Ng W.-L."/>
            <person name="Kazmierczak K.M."/>
            <person name="Andrzejewski T.M."/>
            <person name="Davidsen T.M."/>
            <person name="Wayne K.J."/>
            <person name="Tettelin H."/>
            <person name="Glass J.I."/>
            <person name="Rusch D."/>
            <person name="Podicherti R."/>
            <person name="Tsui H.-C.T."/>
            <person name="Winkler M.E."/>
        </authorList>
    </citation>
    <scope>NUCLEOTIDE SEQUENCE</scope>
</reference>
<dbReference type="AlphaFoldDB" id="A0A382VNK3"/>
<protein>
    <recommendedName>
        <fullName evidence="2">Photosynthesis system II assembly factor Ycf48/Hcf136-like domain-containing protein</fullName>
    </recommendedName>
</protein>
<accession>A0A382VNK3</accession>
<name>A0A382VNK3_9ZZZZ</name>
<feature type="non-terminal residue" evidence="1">
    <location>
        <position position="202"/>
    </location>
</feature>
<sequence length="202" mass="21959">MNKVLYIILISLFSFTVFSCAKKSSTSSDASDDLTAPVLAEVTPVPNQISNSVPEYTFSSTMNGNISYPQPESSVAPQDDYEGNWSPITCWAGREEDSEATIGDNTIKLYSRSIRWMDEELGVYKQMTLYDGTYSNYCKITVLTWNGYPGTGDGSIIPYSNILTVSPFTIGSGVFVAVGDNGNIVRSTDNGTTWDNATSPTA</sequence>